<feature type="region of interest" description="Disordered" evidence="1">
    <location>
        <begin position="1"/>
        <end position="35"/>
    </location>
</feature>
<evidence type="ECO:0000256" key="1">
    <source>
        <dbReference type="SAM" id="MobiDB-lite"/>
    </source>
</evidence>
<feature type="compositionally biased region" description="Basic and acidic residues" evidence="1">
    <location>
        <begin position="14"/>
        <end position="25"/>
    </location>
</feature>
<accession>A0A7S3PYY1</accession>
<gene>
    <name evidence="2" type="ORF">CDEB00056_LOCUS4849</name>
</gene>
<feature type="compositionally biased region" description="Polar residues" evidence="1">
    <location>
        <begin position="1"/>
        <end position="13"/>
    </location>
</feature>
<feature type="region of interest" description="Disordered" evidence="1">
    <location>
        <begin position="289"/>
        <end position="363"/>
    </location>
</feature>
<evidence type="ECO:0000313" key="2">
    <source>
        <dbReference type="EMBL" id="CAE0460008.1"/>
    </source>
</evidence>
<protein>
    <submittedName>
        <fullName evidence="2">Uncharacterized protein</fullName>
    </submittedName>
</protein>
<dbReference type="EMBL" id="HBIO01006601">
    <property type="protein sequence ID" value="CAE0460008.1"/>
    <property type="molecule type" value="Transcribed_RNA"/>
</dbReference>
<reference evidence="2" key="1">
    <citation type="submission" date="2021-01" db="EMBL/GenBank/DDBJ databases">
        <authorList>
            <person name="Corre E."/>
            <person name="Pelletier E."/>
            <person name="Niang G."/>
            <person name="Scheremetjew M."/>
            <person name="Finn R."/>
            <person name="Kale V."/>
            <person name="Holt S."/>
            <person name="Cochrane G."/>
            <person name="Meng A."/>
            <person name="Brown T."/>
            <person name="Cohen L."/>
        </authorList>
    </citation>
    <scope>NUCLEOTIDE SEQUENCE</scope>
    <source>
        <strain evidence="2">MM31A-1</strain>
    </source>
</reference>
<organism evidence="2">
    <name type="scientific">Chaetoceros debilis</name>
    <dbReference type="NCBI Taxonomy" id="122233"/>
    <lineage>
        <taxon>Eukaryota</taxon>
        <taxon>Sar</taxon>
        <taxon>Stramenopiles</taxon>
        <taxon>Ochrophyta</taxon>
        <taxon>Bacillariophyta</taxon>
        <taxon>Coscinodiscophyceae</taxon>
        <taxon>Chaetocerotophycidae</taxon>
        <taxon>Chaetocerotales</taxon>
        <taxon>Chaetocerotaceae</taxon>
        <taxon>Chaetoceros</taxon>
    </lineage>
</organism>
<feature type="compositionally biased region" description="Low complexity" evidence="1">
    <location>
        <begin position="313"/>
        <end position="330"/>
    </location>
</feature>
<feature type="compositionally biased region" description="Basic residues" evidence="1">
    <location>
        <begin position="291"/>
        <end position="308"/>
    </location>
</feature>
<sequence>MVNPPSSQGSDNTDVVHDGDIESNRRRSNRFMGCPPSYEDGYNNIPRPDHPSHHLPNDNFIGIISPHGIQAQQQYPASAPPHQQQYLRDYMQEMQEREHQQQGRIVQPSAIQPHLQHHPALAAHPPPVPEVHVNVTAASRQPCQIFPQNLNLPVAGGSLLFNLQRDDISHHSHLSHHGGSNHSSSHHGGSNHSSSNQSIHQPEYPVHKQQPWEVTDLQANVRNLHSTVQALQRNIGTITDTNNCTANHLTRIDESNLTISNQLVKNAEDLRRFTREDIGPIIAANITSAFKQHKKSRKKKRKKKRRKHEGGSDDSTNSSSDSSSDSSSSDDSSEDDSSKKQPRKKGGGKPKDDNSIFVPTSQG</sequence>
<dbReference type="AlphaFoldDB" id="A0A7S3PYY1"/>
<proteinExistence type="predicted"/>
<name>A0A7S3PYY1_9STRA</name>
<feature type="compositionally biased region" description="Low complexity" evidence="1">
    <location>
        <begin position="177"/>
        <end position="196"/>
    </location>
</feature>
<feature type="region of interest" description="Disordered" evidence="1">
    <location>
        <begin position="170"/>
        <end position="205"/>
    </location>
</feature>